<sequence length="306" mass="35247">MRLLIVIYLVFGSGFISSMHGAPLTSPATVTERQYSKSKDALGDDVASLVRRQLLDDTSDSHRANSDSGSDPGSVSEEEEEEVVQSPEYGLYIWFKNRHGEALLTAPRLIGSAEEAKVYPDSLSQIRKTIQEARSRLLPEGPLRMTTYYLEQFQRDNLHFYFAFFHIPYDHHSRFETIGGRPVRRPLLTSVPKSQYENHVWFTKEGYRIGPYSEARFFSAHTGLSYENAKYVLDHISRSDLVWLTSDSITVFREKWKPEYRQFHWQRYKRDQHGYMEPLFTESQLSVNLLPTPASPHNGVHGHGDA</sequence>
<dbReference type="Proteomes" id="UP001163846">
    <property type="component" value="Unassembled WGS sequence"/>
</dbReference>
<protein>
    <submittedName>
        <fullName evidence="3">Uncharacterized protein</fullName>
    </submittedName>
</protein>
<evidence type="ECO:0000313" key="4">
    <source>
        <dbReference type="Proteomes" id="UP001163846"/>
    </source>
</evidence>
<comment type="caution">
    <text evidence="3">The sequence shown here is derived from an EMBL/GenBank/DDBJ whole genome shotgun (WGS) entry which is preliminary data.</text>
</comment>
<feature type="compositionally biased region" description="Low complexity" evidence="1">
    <location>
        <begin position="66"/>
        <end position="75"/>
    </location>
</feature>
<keyword evidence="2" id="KW-0732">Signal</keyword>
<organism evidence="3 4">
    <name type="scientific">Lentinula raphanica</name>
    <dbReference type="NCBI Taxonomy" id="153919"/>
    <lineage>
        <taxon>Eukaryota</taxon>
        <taxon>Fungi</taxon>
        <taxon>Dikarya</taxon>
        <taxon>Basidiomycota</taxon>
        <taxon>Agaricomycotina</taxon>
        <taxon>Agaricomycetes</taxon>
        <taxon>Agaricomycetidae</taxon>
        <taxon>Agaricales</taxon>
        <taxon>Marasmiineae</taxon>
        <taxon>Omphalotaceae</taxon>
        <taxon>Lentinula</taxon>
    </lineage>
</organism>
<feature type="signal peptide" evidence="2">
    <location>
        <begin position="1"/>
        <end position="21"/>
    </location>
</feature>
<accession>A0AA38NWN9</accession>
<proteinExistence type="predicted"/>
<gene>
    <name evidence="3" type="ORF">F5878DRAFT_33992</name>
</gene>
<dbReference type="AlphaFoldDB" id="A0AA38NWN9"/>
<dbReference type="EMBL" id="MU807116">
    <property type="protein sequence ID" value="KAJ3832013.1"/>
    <property type="molecule type" value="Genomic_DNA"/>
</dbReference>
<feature type="chain" id="PRO_5041368699" evidence="2">
    <location>
        <begin position="22"/>
        <end position="306"/>
    </location>
</feature>
<evidence type="ECO:0000256" key="2">
    <source>
        <dbReference type="SAM" id="SignalP"/>
    </source>
</evidence>
<reference evidence="3" key="1">
    <citation type="submission" date="2022-08" db="EMBL/GenBank/DDBJ databases">
        <authorList>
            <consortium name="DOE Joint Genome Institute"/>
            <person name="Min B."/>
            <person name="Riley R."/>
            <person name="Sierra-Patev S."/>
            <person name="Naranjo-Ortiz M."/>
            <person name="Looney B."/>
            <person name="Konkel Z."/>
            <person name="Slot J.C."/>
            <person name="Sakamoto Y."/>
            <person name="Steenwyk J.L."/>
            <person name="Rokas A."/>
            <person name="Carro J."/>
            <person name="Camarero S."/>
            <person name="Ferreira P."/>
            <person name="Molpeceres G."/>
            <person name="Ruiz-Duenas F.J."/>
            <person name="Serrano A."/>
            <person name="Henrissat B."/>
            <person name="Drula E."/>
            <person name="Hughes K.W."/>
            <person name="Mata J.L."/>
            <person name="Ishikawa N.K."/>
            <person name="Vargas-Isla R."/>
            <person name="Ushijima S."/>
            <person name="Smith C.A."/>
            <person name="Ahrendt S."/>
            <person name="Andreopoulos W."/>
            <person name="He G."/>
            <person name="Labutti K."/>
            <person name="Lipzen A."/>
            <person name="Ng V."/>
            <person name="Sandor L."/>
            <person name="Barry K."/>
            <person name="Martinez A.T."/>
            <person name="Xiao Y."/>
            <person name="Gibbons J.G."/>
            <person name="Terashima K."/>
            <person name="Hibbett D.S."/>
            <person name="Grigoriev I.V."/>
        </authorList>
    </citation>
    <scope>NUCLEOTIDE SEQUENCE</scope>
    <source>
        <strain evidence="3">TFB9207</strain>
    </source>
</reference>
<evidence type="ECO:0000313" key="3">
    <source>
        <dbReference type="EMBL" id="KAJ3832013.1"/>
    </source>
</evidence>
<evidence type="ECO:0000256" key="1">
    <source>
        <dbReference type="SAM" id="MobiDB-lite"/>
    </source>
</evidence>
<keyword evidence="4" id="KW-1185">Reference proteome</keyword>
<feature type="region of interest" description="Disordered" evidence="1">
    <location>
        <begin position="57"/>
        <end position="81"/>
    </location>
</feature>
<name>A0AA38NWN9_9AGAR</name>